<dbReference type="PANTHER" id="PTHR14140:SF46">
    <property type="entry name" value="E3 UBIQUITIN-PROTEIN LIGASE ORTHRUS 1-RELATED"/>
    <property type="match status" value="1"/>
</dbReference>
<evidence type="ECO:0000313" key="16">
    <source>
        <dbReference type="EMBL" id="CAK9319483.1"/>
    </source>
</evidence>
<evidence type="ECO:0000313" key="17">
    <source>
        <dbReference type="Proteomes" id="UP001642487"/>
    </source>
</evidence>
<dbReference type="Pfam" id="PF02182">
    <property type="entry name" value="SAD_SRA"/>
    <property type="match status" value="1"/>
</dbReference>
<keyword evidence="5" id="KW-0833">Ubl conjugation pathway</keyword>
<evidence type="ECO:0000256" key="4">
    <source>
        <dbReference type="ARBA" id="ARBA00022771"/>
    </source>
</evidence>
<protein>
    <recommendedName>
        <fullName evidence="18">RING-type E3 ubiquitin transferase</fullName>
    </recommendedName>
</protein>
<dbReference type="InterPro" id="IPR045134">
    <property type="entry name" value="UHRF1/2-like"/>
</dbReference>
<dbReference type="InterPro" id="IPR001841">
    <property type="entry name" value="Znf_RING"/>
</dbReference>
<reference evidence="16 17" key="1">
    <citation type="submission" date="2024-03" db="EMBL/GenBank/DDBJ databases">
        <authorList>
            <person name="Gkanogiannis A."/>
            <person name="Becerra Lopez-Lavalle L."/>
        </authorList>
    </citation>
    <scope>NUCLEOTIDE SEQUENCE [LARGE SCALE GENOMIC DNA]</scope>
</reference>
<gene>
    <name evidence="16" type="ORF">CITCOLO1_LOCUS11489</name>
</gene>
<keyword evidence="11" id="KW-0175">Coiled coil</keyword>
<keyword evidence="2" id="KW-0808">Transferase</keyword>
<feature type="coiled-coil region" evidence="11">
    <location>
        <begin position="582"/>
        <end position="616"/>
    </location>
</feature>
<evidence type="ECO:0008006" key="18">
    <source>
        <dbReference type="Google" id="ProtNLM"/>
    </source>
</evidence>
<evidence type="ECO:0000256" key="1">
    <source>
        <dbReference type="ARBA" id="ARBA00004906"/>
    </source>
</evidence>
<dbReference type="SUPFAM" id="SSF88697">
    <property type="entry name" value="PUA domain-like"/>
    <property type="match status" value="1"/>
</dbReference>
<evidence type="ECO:0000256" key="11">
    <source>
        <dbReference type="SAM" id="Coils"/>
    </source>
</evidence>
<dbReference type="SMART" id="SM00466">
    <property type="entry name" value="SRA"/>
    <property type="match status" value="1"/>
</dbReference>
<dbReference type="CDD" id="cd23138">
    <property type="entry name" value="RING-HC_ORTHRUS_rpt1"/>
    <property type="match status" value="1"/>
</dbReference>
<dbReference type="InterPro" id="IPR019786">
    <property type="entry name" value="Zinc_finger_PHD-type_CS"/>
</dbReference>
<evidence type="ECO:0000259" key="13">
    <source>
        <dbReference type="PROSITE" id="PS50016"/>
    </source>
</evidence>
<dbReference type="Gene3D" id="2.30.280.10">
    <property type="entry name" value="SRA-YDG"/>
    <property type="match status" value="1"/>
</dbReference>
<feature type="domain" description="PHD-type" evidence="13">
    <location>
        <begin position="12"/>
        <end position="63"/>
    </location>
</feature>
<keyword evidence="4 9" id="KW-0863">Zinc-finger</keyword>
<keyword evidence="3" id="KW-0479">Metal-binding</keyword>
<feature type="domain" description="RING-type" evidence="14">
    <location>
        <begin position="140"/>
        <end position="179"/>
    </location>
</feature>
<evidence type="ECO:0000256" key="12">
    <source>
        <dbReference type="SAM" id="MobiDB-lite"/>
    </source>
</evidence>
<feature type="domain" description="RING-type" evidence="14">
    <location>
        <begin position="512"/>
        <end position="568"/>
    </location>
</feature>
<dbReference type="PROSITE" id="PS00518">
    <property type="entry name" value="ZF_RING_1"/>
    <property type="match status" value="1"/>
</dbReference>
<dbReference type="InterPro" id="IPR013083">
    <property type="entry name" value="Znf_RING/FYVE/PHD"/>
</dbReference>
<dbReference type="InterPro" id="IPR015947">
    <property type="entry name" value="PUA-like_sf"/>
</dbReference>
<evidence type="ECO:0000256" key="10">
    <source>
        <dbReference type="PROSITE-ProRule" id="PRU00358"/>
    </source>
</evidence>
<evidence type="ECO:0000256" key="9">
    <source>
        <dbReference type="PROSITE-ProRule" id="PRU00175"/>
    </source>
</evidence>
<dbReference type="SMART" id="SM00184">
    <property type="entry name" value="RING"/>
    <property type="match status" value="2"/>
</dbReference>
<dbReference type="PROSITE" id="PS50089">
    <property type="entry name" value="ZF_RING_2"/>
    <property type="match status" value="2"/>
</dbReference>
<evidence type="ECO:0000256" key="2">
    <source>
        <dbReference type="ARBA" id="ARBA00022679"/>
    </source>
</evidence>
<dbReference type="SUPFAM" id="SSF57850">
    <property type="entry name" value="RING/U-box"/>
    <property type="match status" value="2"/>
</dbReference>
<dbReference type="InterPro" id="IPR047498">
    <property type="entry name" value="RING-HC_ORTHRUS_rpt1"/>
</dbReference>
<evidence type="ECO:0000256" key="3">
    <source>
        <dbReference type="ARBA" id="ARBA00022723"/>
    </source>
</evidence>
<dbReference type="PROSITE" id="PS51015">
    <property type="entry name" value="YDG"/>
    <property type="match status" value="1"/>
</dbReference>
<dbReference type="InterPro" id="IPR018957">
    <property type="entry name" value="Znf_C3HC4_RING-type"/>
</dbReference>
<evidence type="ECO:0000259" key="14">
    <source>
        <dbReference type="PROSITE" id="PS50089"/>
    </source>
</evidence>
<dbReference type="Pfam" id="PF00097">
    <property type="entry name" value="zf-C3HC4"/>
    <property type="match status" value="1"/>
</dbReference>
<name>A0ABP0YG56_9ROSI</name>
<evidence type="ECO:0000256" key="5">
    <source>
        <dbReference type="ARBA" id="ARBA00022786"/>
    </source>
</evidence>
<evidence type="ECO:0000259" key="15">
    <source>
        <dbReference type="PROSITE" id="PS51015"/>
    </source>
</evidence>
<comment type="pathway">
    <text evidence="1">Protein modification; protein ubiquitination.</text>
</comment>
<dbReference type="InterPro" id="IPR003105">
    <property type="entry name" value="SRA_YDG"/>
</dbReference>
<keyword evidence="6" id="KW-0862">Zinc</keyword>
<dbReference type="PROSITE" id="PS50016">
    <property type="entry name" value="ZF_PHD_2"/>
    <property type="match status" value="1"/>
</dbReference>
<dbReference type="Proteomes" id="UP001642487">
    <property type="component" value="Chromosome 4"/>
</dbReference>
<dbReference type="InterPro" id="IPR027370">
    <property type="entry name" value="Znf-RING_euk"/>
</dbReference>
<proteinExistence type="predicted"/>
<evidence type="ECO:0000256" key="7">
    <source>
        <dbReference type="ARBA" id="ARBA00023125"/>
    </source>
</evidence>
<keyword evidence="17" id="KW-1185">Reference proteome</keyword>
<organism evidence="16 17">
    <name type="scientific">Citrullus colocynthis</name>
    <name type="common">colocynth</name>
    <dbReference type="NCBI Taxonomy" id="252529"/>
    <lineage>
        <taxon>Eukaryota</taxon>
        <taxon>Viridiplantae</taxon>
        <taxon>Streptophyta</taxon>
        <taxon>Embryophyta</taxon>
        <taxon>Tracheophyta</taxon>
        <taxon>Spermatophyta</taxon>
        <taxon>Magnoliopsida</taxon>
        <taxon>eudicotyledons</taxon>
        <taxon>Gunneridae</taxon>
        <taxon>Pentapetalae</taxon>
        <taxon>rosids</taxon>
        <taxon>fabids</taxon>
        <taxon>Cucurbitales</taxon>
        <taxon>Cucurbitaceae</taxon>
        <taxon>Benincaseae</taxon>
        <taxon>Citrullus</taxon>
    </lineage>
</organism>
<keyword evidence="8 10" id="KW-0539">Nucleus</keyword>
<dbReference type="Pfam" id="PF13445">
    <property type="entry name" value="zf-RING_UBOX"/>
    <property type="match status" value="1"/>
</dbReference>
<dbReference type="PROSITE" id="PS01359">
    <property type="entry name" value="ZF_PHD_1"/>
    <property type="match status" value="1"/>
</dbReference>
<accession>A0ABP0YG56</accession>
<evidence type="ECO:0000256" key="6">
    <source>
        <dbReference type="ARBA" id="ARBA00022833"/>
    </source>
</evidence>
<feature type="region of interest" description="Disordered" evidence="12">
    <location>
        <begin position="100"/>
        <end position="123"/>
    </location>
</feature>
<dbReference type="SUPFAM" id="SSF57903">
    <property type="entry name" value="FYVE/PHD zinc finger"/>
    <property type="match status" value="1"/>
</dbReference>
<dbReference type="InterPro" id="IPR019787">
    <property type="entry name" value="Znf_PHD-finger"/>
</dbReference>
<keyword evidence="7" id="KW-0238">DNA-binding</keyword>
<dbReference type="InterPro" id="IPR011011">
    <property type="entry name" value="Znf_FYVE_PHD"/>
</dbReference>
<comment type="subcellular location">
    <subcellularLocation>
        <location evidence="10">Nucleus</location>
    </subcellularLocation>
</comment>
<feature type="region of interest" description="Disordered" evidence="12">
    <location>
        <begin position="424"/>
        <end position="496"/>
    </location>
</feature>
<sequence>MAQVSQLPCDGDGICMLCRANPSEMETITCKTCVTPWHVECLSNPPETLACTLQWDCPDCSPPPEHASLPPPYNSSLPTLPSNDLIAAIRAIEADSSLTDGEKAKKRQELLTGKSRSDENDLRRKQGDDVLDLFDERLNCSFCIQLPDRPVTTPCGHNFCLKCFQKWIGLGKNTCAKCRCVIPAKMASQPRINSTLVVAIRMAKLSKSFVSGGPQKAYHYVHNQNRPDKAYTTDRAQKKGKANAASGKIFVTIPSDHFGPIPAENDPERNQGVLVGECWEDRLECRQWGAHFPHIAGIAGQSNIGAQSVVLSGGYQDDEDHGEWFLYTGSGGRDLSGNKRTSKDQSFDQKFEKYNKALQVSCLKGYPVRVVRSHKEKRSSYAPEKGLRYDGIYRIEKCWHKVGIQGFKVCRYLFVRCDNDPAPWTSDEHGDRPRPLPSIPELKKATNITARKEGPSWDFDEKDSRWKWTKPPPTSMRPVETEDSASGKRSRRKIRQSHDMNVQERLLKEFSCLICWEVMNLPITTPCAHNFCKSCLEGAFAGKTFLRERSSGGRSLRSRKNVMTCPCCPTDISDFLQNLQVNRDLLDVIESLKGKLEEEGDESEKLCEVIDREEENEGKDEVEKRKQAKVVVNDGEEKPVI</sequence>
<dbReference type="InterPro" id="IPR017907">
    <property type="entry name" value="Znf_RING_CS"/>
</dbReference>
<dbReference type="PANTHER" id="PTHR14140">
    <property type="entry name" value="E3 UBIQUITIN-PROTEIN LIGASE UHRF-RELATED"/>
    <property type="match status" value="1"/>
</dbReference>
<dbReference type="Gene3D" id="3.30.40.10">
    <property type="entry name" value="Zinc/RING finger domain, C3HC4 (zinc finger)"/>
    <property type="match status" value="3"/>
</dbReference>
<evidence type="ECO:0000256" key="8">
    <source>
        <dbReference type="ARBA" id="ARBA00023242"/>
    </source>
</evidence>
<dbReference type="InterPro" id="IPR036987">
    <property type="entry name" value="SRA-YDG_sf"/>
</dbReference>
<dbReference type="EMBL" id="OZ021738">
    <property type="protein sequence ID" value="CAK9319483.1"/>
    <property type="molecule type" value="Genomic_DNA"/>
</dbReference>
<feature type="domain" description="YDG" evidence="15">
    <location>
        <begin position="268"/>
        <end position="416"/>
    </location>
</feature>